<keyword evidence="3" id="KW-1185">Reference proteome</keyword>
<dbReference type="PROSITE" id="PS01125">
    <property type="entry name" value="ROK"/>
    <property type="match status" value="1"/>
</dbReference>
<evidence type="ECO:0000256" key="1">
    <source>
        <dbReference type="ARBA" id="ARBA00006479"/>
    </source>
</evidence>
<dbReference type="SUPFAM" id="SSF46785">
    <property type="entry name" value="Winged helix' DNA-binding domain"/>
    <property type="match status" value="1"/>
</dbReference>
<organism evidence="2 3">
    <name type="scientific">Phycicoccus sonneratiae</name>
    <dbReference type="NCBI Taxonomy" id="2807628"/>
    <lineage>
        <taxon>Bacteria</taxon>
        <taxon>Bacillati</taxon>
        <taxon>Actinomycetota</taxon>
        <taxon>Actinomycetes</taxon>
        <taxon>Micrococcales</taxon>
        <taxon>Intrasporangiaceae</taxon>
        <taxon>Phycicoccus</taxon>
    </lineage>
</organism>
<gene>
    <name evidence="2" type="ORF">JQN70_05565</name>
</gene>
<dbReference type="InterPro" id="IPR049874">
    <property type="entry name" value="ROK_cs"/>
</dbReference>
<comment type="caution">
    <text evidence="2">The sequence shown here is derived from an EMBL/GenBank/DDBJ whole genome shotgun (WGS) entry which is preliminary data.</text>
</comment>
<dbReference type="EMBL" id="JAFDVD010000007">
    <property type="protein sequence ID" value="MBM6399844.1"/>
    <property type="molecule type" value="Genomic_DNA"/>
</dbReference>
<dbReference type="SUPFAM" id="SSF53067">
    <property type="entry name" value="Actin-like ATPase domain"/>
    <property type="match status" value="1"/>
</dbReference>
<comment type="similarity">
    <text evidence="1">Belongs to the ROK (NagC/XylR) family.</text>
</comment>
<accession>A0ABS2CIZ3</accession>
<sequence>MSPTPRRVSTSTAVLPADGRRQNLSLVLQTLRRLGPTSRAQLAREVGVTKVTMSDLVAELIGEGRVRDVGTAEQAGPGKPATLVDLDRSGLLTLAVDLSVPARLQAAVVDVTGAVLHREERAAAVDADEGRGLDPAVVVELVRSVLAVAPHPVLGIGIGTPGLVDPEGTVRTAPNLGWTDVALRALVAEATGLPVLVTNDSDAATQAELSATPGSQDLVLVQVGRGVGCGVVSGGRLVRGAHHAAGEIGHVTVGTDGGETCSCGRRGCLETWLSVPRLRAAADAGEDPASTESVVEVGGHRLAVALAPLVAALDLSEVVLAGPAALLEPVVPVVARSLADRLLPSLDTPLTVRLATSPEDIVLRGAAALVLWDRLGVV</sequence>
<dbReference type="Pfam" id="PF00480">
    <property type="entry name" value="ROK"/>
    <property type="match status" value="1"/>
</dbReference>
<dbReference type="InterPro" id="IPR000600">
    <property type="entry name" value="ROK"/>
</dbReference>
<protein>
    <submittedName>
        <fullName evidence="2">ROK family protein</fullName>
    </submittedName>
</protein>
<dbReference type="PANTHER" id="PTHR18964:SF149">
    <property type="entry name" value="BIFUNCTIONAL UDP-N-ACETYLGLUCOSAMINE 2-EPIMERASE_N-ACETYLMANNOSAMINE KINASE"/>
    <property type="match status" value="1"/>
</dbReference>
<dbReference type="Gene3D" id="1.10.10.10">
    <property type="entry name" value="Winged helix-like DNA-binding domain superfamily/Winged helix DNA-binding domain"/>
    <property type="match status" value="1"/>
</dbReference>
<dbReference type="InterPro" id="IPR043129">
    <property type="entry name" value="ATPase_NBD"/>
</dbReference>
<evidence type="ECO:0000313" key="3">
    <source>
        <dbReference type="Proteomes" id="UP001430172"/>
    </source>
</evidence>
<dbReference type="RefSeq" id="WP_204130340.1">
    <property type="nucleotide sequence ID" value="NZ_JAFDVD010000007.1"/>
</dbReference>
<dbReference type="PANTHER" id="PTHR18964">
    <property type="entry name" value="ROK (REPRESSOR, ORF, KINASE) FAMILY"/>
    <property type="match status" value="1"/>
</dbReference>
<proteinExistence type="inferred from homology"/>
<dbReference type="InterPro" id="IPR036388">
    <property type="entry name" value="WH-like_DNA-bd_sf"/>
</dbReference>
<evidence type="ECO:0000313" key="2">
    <source>
        <dbReference type="EMBL" id="MBM6399844.1"/>
    </source>
</evidence>
<reference evidence="2" key="1">
    <citation type="submission" date="2021-02" db="EMBL/GenBank/DDBJ databases">
        <title>Phycicoccus sp. MQZ13P-5T, whole genome shotgun sequence.</title>
        <authorList>
            <person name="Tuo L."/>
        </authorList>
    </citation>
    <scope>NUCLEOTIDE SEQUENCE</scope>
    <source>
        <strain evidence="2">MQZ13P-5</strain>
    </source>
</reference>
<dbReference type="Proteomes" id="UP001430172">
    <property type="component" value="Unassembled WGS sequence"/>
</dbReference>
<dbReference type="Gene3D" id="3.30.420.40">
    <property type="match status" value="2"/>
</dbReference>
<name>A0ABS2CIZ3_9MICO</name>
<dbReference type="InterPro" id="IPR036390">
    <property type="entry name" value="WH_DNA-bd_sf"/>
</dbReference>